<feature type="region of interest" description="Disordered" evidence="1">
    <location>
        <begin position="1"/>
        <end position="71"/>
    </location>
</feature>
<sequence length="71" mass="7183">MVAIAATSHGAESADRQTERQHPGDGVDAGDDPAALAQCGSRGSRGWALSAKAEASSSPMNGTDMKVPSQE</sequence>
<protein>
    <submittedName>
        <fullName evidence="2">Uncharacterized protein</fullName>
    </submittedName>
</protein>
<dbReference type="RefSeq" id="WP_191848285.1">
    <property type="nucleotide sequence ID" value="NZ_BMUO01000010.1"/>
</dbReference>
<feature type="compositionally biased region" description="Basic and acidic residues" evidence="1">
    <location>
        <begin position="12"/>
        <end position="25"/>
    </location>
</feature>
<dbReference type="EMBL" id="JAYXNZ010000002">
    <property type="protein sequence ID" value="MEC7051473.1"/>
    <property type="molecule type" value="Genomic_DNA"/>
</dbReference>
<gene>
    <name evidence="2" type="ORF">RFN57_04105</name>
</gene>
<evidence type="ECO:0000313" key="2">
    <source>
        <dbReference type="EMBL" id="MEC7051473.1"/>
    </source>
</evidence>
<organism evidence="2 3">
    <name type="scientific">Streptomyces violaceochromogenes</name>
    <dbReference type="NCBI Taxonomy" id="67377"/>
    <lineage>
        <taxon>Bacteria</taxon>
        <taxon>Bacillati</taxon>
        <taxon>Actinomycetota</taxon>
        <taxon>Actinomycetes</taxon>
        <taxon>Kitasatosporales</taxon>
        <taxon>Streptomycetaceae</taxon>
        <taxon>Streptomyces</taxon>
    </lineage>
</organism>
<evidence type="ECO:0000313" key="3">
    <source>
        <dbReference type="Proteomes" id="UP001353952"/>
    </source>
</evidence>
<evidence type="ECO:0000256" key="1">
    <source>
        <dbReference type="SAM" id="MobiDB-lite"/>
    </source>
</evidence>
<reference evidence="2 3" key="1">
    <citation type="submission" date="2024-01" db="EMBL/GenBank/DDBJ databases">
        <title>Genome analysis.</title>
        <authorList>
            <person name="Zhang K."/>
        </authorList>
    </citation>
    <scope>NUCLEOTIDE SEQUENCE [LARGE SCALE GENOMIC DNA]</scope>
    <source>
        <strain evidence="2 3">CGMCC 4.1753</strain>
    </source>
</reference>
<keyword evidence="3" id="KW-1185">Reference proteome</keyword>
<name>A0ABU6LQU3_9ACTN</name>
<dbReference type="Proteomes" id="UP001353952">
    <property type="component" value="Unassembled WGS sequence"/>
</dbReference>
<accession>A0ABU6LQU3</accession>
<comment type="caution">
    <text evidence="2">The sequence shown here is derived from an EMBL/GenBank/DDBJ whole genome shotgun (WGS) entry which is preliminary data.</text>
</comment>
<proteinExistence type="predicted"/>